<keyword evidence="3" id="KW-1185">Reference proteome</keyword>
<gene>
    <name evidence="2" type="ORF">HPP92_004514</name>
</gene>
<protein>
    <submittedName>
        <fullName evidence="2">Uncharacterized protein</fullName>
    </submittedName>
</protein>
<dbReference type="AlphaFoldDB" id="A0A835VK01"/>
<feature type="compositionally biased region" description="Polar residues" evidence="1">
    <location>
        <begin position="45"/>
        <end position="67"/>
    </location>
</feature>
<comment type="caution">
    <text evidence="2">The sequence shown here is derived from an EMBL/GenBank/DDBJ whole genome shotgun (WGS) entry which is preliminary data.</text>
</comment>
<dbReference type="PANTHER" id="PTHR36032">
    <property type="entry name" value="PHOSPHOPANTOTHENATE--CYSTEINE LIGASE 2"/>
    <property type="match status" value="1"/>
</dbReference>
<feature type="region of interest" description="Disordered" evidence="1">
    <location>
        <begin position="1"/>
        <end position="68"/>
    </location>
</feature>
<dbReference type="PANTHER" id="PTHR36032:SF1">
    <property type="entry name" value="PHOSPHOPANTOTHENATE--CYSTEINE LIGASE 2"/>
    <property type="match status" value="1"/>
</dbReference>
<accession>A0A835VK01</accession>
<dbReference type="OrthoDB" id="118550at2759"/>
<sequence length="157" mass="17216">MLENNVPDNKRFVPPPLRNRSGNRRKSGDRFEKANYSPGFDGDKSQASVPRSSSNVDHGDSGSNQIQLEHPHTGLIALDGCSNNEAFQLLNERWAAAMQAYNDPTLDLSERPSMYSGASGSSWGHLKLPYQMDFIAEVRRAIHNAQASGRPTSSGNS</sequence>
<evidence type="ECO:0000313" key="2">
    <source>
        <dbReference type="EMBL" id="KAG0499823.1"/>
    </source>
</evidence>
<dbReference type="Proteomes" id="UP000636800">
    <property type="component" value="Chromosome 1"/>
</dbReference>
<organism evidence="2 3">
    <name type="scientific">Vanilla planifolia</name>
    <name type="common">Vanilla</name>
    <dbReference type="NCBI Taxonomy" id="51239"/>
    <lineage>
        <taxon>Eukaryota</taxon>
        <taxon>Viridiplantae</taxon>
        <taxon>Streptophyta</taxon>
        <taxon>Embryophyta</taxon>
        <taxon>Tracheophyta</taxon>
        <taxon>Spermatophyta</taxon>
        <taxon>Magnoliopsida</taxon>
        <taxon>Liliopsida</taxon>
        <taxon>Asparagales</taxon>
        <taxon>Orchidaceae</taxon>
        <taxon>Vanilloideae</taxon>
        <taxon>Vanilleae</taxon>
        <taxon>Vanilla</taxon>
    </lineage>
</organism>
<evidence type="ECO:0000313" key="3">
    <source>
        <dbReference type="Proteomes" id="UP000636800"/>
    </source>
</evidence>
<reference evidence="2 3" key="1">
    <citation type="journal article" date="2020" name="Nat. Food">
        <title>A phased Vanilla planifolia genome enables genetic improvement of flavour and production.</title>
        <authorList>
            <person name="Hasing T."/>
            <person name="Tang H."/>
            <person name="Brym M."/>
            <person name="Khazi F."/>
            <person name="Huang T."/>
            <person name="Chambers A.H."/>
        </authorList>
    </citation>
    <scope>NUCLEOTIDE SEQUENCE [LARGE SCALE GENOMIC DNA]</scope>
    <source>
        <tissue evidence="2">Leaf</tissue>
    </source>
</reference>
<dbReference type="EMBL" id="JADCNL010000001">
    <property type="protein sequence ID" value="KAG0499823.1"/>
    <property type="molecule type" value="Genomic_DNA"/>
</dbReference>
<proteinExistence type="predicted"/>
<evidence type="ECO:0000256" key="1">
    <source>
        <dbReference type="SAM" id="MobiDB-lite"/>
    </source>
</evidence>
<name>A0A835VK01_VANPL</name>